<comment type="caution">
    <text evidence="2">The sequence shown here is derived from an EMBL/GenBank/DDBJ whole genome shotgun (WGS) entry which is preliminary data.</text>
</comment>
<feature type="transmembrane region" description="Helical" evidence="1">
    <location>
        <begin position="178"/>
        <end position="201"/>
    </location>
</feature>
<feature type="transmembrane region" description="Helical" evidence="1">
    <location>
        <begin position="221"/>
        <end position="243"/>
    </location>
</feature>
<organism evidence="2">
    <name type="scientific">Fundidesulfovibrio putealis</name>
    <dbReference type="NCBI Taxonomy" id="270496"/>
    <lineage>
        <taxon>Bacteria</taxon>
        <taxon>Pseudomonadati</taxon>
        <taxon>Thermodesulfobacteriota</taxon>
        <taxon>Desulfovibrionia</taxon>
        <taxon>Desulfovibrionales</taxon>
        <taxon>Desulfovibrionaceae</taxon>
        <taxon>Fundidesulfovibrio</taxon>
    </lineage>
</organism>
<name>A0A7C4EMF9_9BACT</name>
<evidence type="ECO:0000313" key="2">
    <source>
        <dbReference type="EMBL" id="HGG92516.1"/>
    </source>
</evidence>
<gene>
    <name evidence="2" type="ORF">ENR59_06130</name>
</gene>
<dbReference type="AlphaFoldDB" id="A0A7C4EMF9"/>
<dbReference type="PANTHER" id="PTHR38139:SF1">
    <property type="entry name" value="NUCLEOSIDE TRANSPORTER_FEOB GTPASE GATE DOMAIN-CONTAINING PROTEIN"/>
    <property type="match status" value="1"/>
</dbReference>
<evidence type="ECO:0008006" key="3">
    <source>
        <dbReference type="Google" id="ProtNLM"/>
    </source>
</evidence>
<reference evidence="2" key="1">
    <citation type="journal article" date="2020" name="mSystems">
        <title>Genome- and Community-Level Interaction Insights into Carbon Utilization and Element Cycling Functions of Hydrothermarchaeota in Hydrothermal Sediment.</title>
        <authorList>
            <person name="Zhou Z."/>
            <person name="Liu Y."/>
            <person name="Xu W."/>
            <person name="Pan J."/>
            <person name="Luo Z.H."/>
            <person name="Li M."/>
        </authorList>
    </citation>
    <scope>NUCLEOTIDE SEQUENCE [LARGE SCALE GENOMIC DNA]</scope>
    <source>
        <strain evidence="2">SpSt-413</strain>
    </source>
</reference>
<keyword evidence="1" id="KW-0812">Transmembrane</keyword>
<dbReference type="PANTHER" id="PTHR38139">
    <property type="entry name" value="GATE DOMAIN-CONTAINING PROTEIN"/>
    <property type="match status" value="1"/>
</dbReference>
<dbReference type="InterPro" id="IPR038880">
    <property type="entry name" value="MJ0871-like"/>
</dbReference>
<evidence type="ECO:0000256" key="1">
    <source>
        <dbReference type="SAM" id="Phobius"/>
    </source>
</evidence>
<dbReference type="EMBL" id="DSRP01000427">
    <property type="protein sequence ID" value="HGG92516.1"/>
    <property type="molecule type" value="Genomic_DNA"/>
</dbReference>
<feature type="transmembrane region" description="Helical" evidence="1">
    <location>
        <begin position="54"/>
        <end position="76"/>
    </location>
</feature>
<feature type="transmembrane region" description="Helical" evidence="1">
    <location>
        <begin position="119"/>
        <end position="140"/>
    </location>
</feature>
<feature type="transmembrane region" description="Helical" evidence="1">
    <location>
        <begin position="12"/>
        <end position="34"/>
    </location>
</feature>
<proteinExistence type="predicted"/>
<keyword evidence="1" id="KW-0472">Membrane</keyword>
<keyword evidence="1" id="KW-1133">Transmembrane helix</keyword>
<accession>A0A7C4EMF9</accession>
<protein>
    <recommendedName>
        <fullName evidence="3">Nucleoside recognition protein</fullName>
    </recommendedName>
</protein>
<sequence length="314" mass="33726">MTSLWDSLAWPLVKLLGSLSVSLLVANLIETLNWTRLLARFAAPLVRAGHMQDVVGASFSMAFFSGMAANTMLAEAHAQGRLTDRELVLANLFNSLPTYFLHLPTMLLVAAPFLGPAAALYVGLTLGAALLRTLCIVLAGRAVLSAPEPSCLECNLPDHGPTWREALAKSWKRFKKRIAKICLITAPVYAGMVWLTSLGFFEAVERLMAQHLGGLSWFSPKAASIVVFGMMAEFTAGLAAAGALLTGGELPVKEVVLALLLGNLLSTPMRAFRHQFPYYAGIFRPALALKLIVHNQSLRAVSLVVVGAVYLALG</sequence>